<dbReference type="AlphaFoldDB" id="A0A2C9KBR2"/>
<dbReference type="GO" id="GO:0005085">
    <property type="term" value="F:guanyl-nucleotide exchange factor activity"/>
    <property type="evidence" value="ECO:0007669"/>
    <property type="project" value="InterPro"/>
</dbReference>
<accession>A0A2C9KBR2</accession>
<name>A0A2C9KBR2_BIOGL</name>
<reference evidence="2" key="1">
    <citation type="submission" date="2020-05" db="UniProtKB">
        <authorList>
            <consortium name="EnsemblMetazoa"/>
        </authorList>
    </citation>
    <scope>IDENTIFICATION</scope>
    <source>
        <strain evidence="2">BB02</strain>
    </source>
</reference>
<dbReference type="VEuPathDB" id="VectorBase:BGLB017321"/>
<dbReference type="KEGG" id="bgt:106077264"/>
<proteinExistence type="predicted"/>
<dbReference type="Pfam" id="PF18151">
    <property type="entry name" value="DUF5601"/>
    <property type="match status" value="1"/>
</dbReference>
<dbReference type="SUPFAM" id="SSF109993">
    <property type="entry name" value="VPS9 domain"/>
    <property type="match status" value="1"/>
</dbReference>
<dbReference type="Proteomes" id="UP000076420">
    <property type="component" value="Unassembled WGS sequence"/>
</dbReference>
<evidence type="ECO:0000313" key="2">
    <source>
        <dbReference type="EnsemblMetazoa" id="BGLB017321-PA"/>
    </source>
</evidence>
<dbReference type="GO" id="GO:0005829">
    <property type="term" value="C:cytosol"/>
    <property type="evidence" value="ECO:0007669"/>
    <property type="project" value="TreeGrafter"/>
</dbReference>
<dbReference type="Gene3D" id="1.20.1050.80">
    <property type="entry name" value="VPS9 domain"/>
    <property type="match status" value="1"/>
</dbReference>
<dbReference type="PANTHER" id="PTHR23101:SF122">
    <property type="entry name" value="RABAPTIN-5-ASSOCIATED EXCHANGE FACTOR FOR RAB5"/>
    <property type="match status" value="1"/>
</dbReference>
<dbReference type="VEuPathDB" id="VectorBase:BGLAX_036993"/>
<dbReference type="GO" id="GO:0016192">
    <property type="term" value="P:vesicle-mediated transport"/>
    <property type="evidence" value="ECO:0007669"/>
    <property type="project" value="InterPro"/>
</dbReference>
<dbReference type="STRING" id="6526.A0A2C9KBR2"/>
<gene>
    <name evidence="2" type="primary">106077264</name>
</gene>
<dbReference type="GO" id="GO:0030139">
    <property type="term" value="C:endocytic vesicle"/>
    <property type="evidence" value="ECO:0007669"/>
    <property type="project" value="TreeGrafter"/>
</dbReference>
<sequence length="98" mass="11410">MVQDFYTSLNDKLNSQPVFKGFTSEVIDKVMDFAERYILTRLYPSIFCHPSTNDEERDLAIQNRIRSLHWIRAPQLDTLINENDPAIRHELDSAITGL</sequence>
<dbReference type="InterPro" id="IPR037191">
    <property type="entry name" value="VPS9_dom_sf"/>
</dbReference>
<protein>
    <recommendedName>
        <fullName evidence="1">RABX5 catalytic core helical domain-containing protein</fullName>
    </recommendedName>
</protein>
<dbReference type="InterPro" id="IPR045046">
    <property type="entry name" value="Vps9-like"/>
</dbReference>
<dbReference type="EnsemblMetazoa" id="BGLB017321-RA">
    <property type="protein sequence ID" value="BGLB017321-PA"/>
    <property type="gene ID" value="BGLB017321"/>
</dbReference>
<dbReference type="Gene3D" id="1.10.246.120">
    <property type="match status" value="1"/>
</dbReference>
<dbReference type="GO" id="GO:0031267">
    <property type="term" value="F:small GTPase binding"/>
    <property type="evidence" value="ECO:0007669"/>
    <property type="project" value="TreeGrafter"/>
</dbReference>
<evidence type="ECO:0000313" key="3">
    <source>
        <dbReference type="Proteomes" id="UP000076420"/>
    </source>
</evidence>
<evidence type="ECO:0000259" key="1">
    <source>
        <dbReference type="Pfam" id="PF18151"/>
    </source>
</evidence>
<dbReference type="InterPro" id="IPR041545">
    <property type="entry name" value="DUF5601"/>
</dbReference>
<organism evidence="2 3">
    <name type="scientific">Biomphalaria glabrata</name>
    <name type="common">Bloodfluke planorb</name>
    <name type="synonym">Freshwater snail</name>
    <dbReference type="NCBI Taxonomy" id="6526"/>
    <lineage>
        <taxon>Eukaryota</taxon>
        <taxon>Metazoa</taxon>
        <taxon>Spiralia</taxon>
        <taxon>Lophotrochozoa</taxon>
        <taxon>Mollusca</taxon>
        <taxon>Gastropoda</taxon>
        <taxon>Heterobranchia</taxon>
        <taxon>Euthyneura</taxon>
        <taxon>Panpulmonata</taxon>
        <taxon>Hygrophila</taxon>
        <taxon>Lymnaeoidea</taxon>
        <taxon>Planorbidae</taxon>
        <taxon>Biomphalaria</taxon>
    </lineage>
</organism>
<feature type="domain" description="RABX5 catalytic core helical" evidence="1">
    <location>
        <begin position="1"/>
        <end position="43"/>
    </location>
</feature>
<dbReference type="PANTHER" id="PTHR23101">
    <property type="entry name" value="RAB GDP/GTP EXCHANGE FACTOR"/>
    <property type="match status" value="1"/>
</dbReference>